<dbReference type="Ensembl" id="ENSXETT00000060996">
    <property type="protein sequence ID" value="ENSXETP00000062464"/>
    <property type="gene ID" value="ENSXETG00000034051"/>
</dbReference>
<reference evidence="3" key="3">
    <citation type="submission" date="2020-05" db="UniProtKB">
        <authorList>
            <consortium name="Ensembl"/>
        </authorList>
    </citation>
    <scope>IDENTIFICATION</scope>
</reference>
<keyword evidence="1 5" id="KW-0732">Signal</keyword>
<dbReference type="InterPro" id="IPR009079">
    <property type="entry name" value="4_helix_cytokine-like_core"/>
</dbReference>
<keyword evidence="4" id="KW-1185">Reference proteome</keyword>
<dbReference type="GO" id="GO:0005615">
    <property type="term" value="C:extracellular space"/>
    <property type="evidence" value="ECO:0000318"/>
    <property type="project" value="GO_Central"/>
</dbReference>
<dbReference type="OrthoDB" id="9451249at2759"/>
<evidence type="ECO:0000313" key="2">
    <source>
        <dbReference type="EMBL" id="ABU54055.1"/>
    </source>
</evidence>
<gene>
    <name evidence="2" type="primary">IL22</name>
    <name evidence="5" type="synonym">il22</name>
    <name evidence="3" type="synonym">LOC100216308</name>
</gene>
<dbReference type="GeneTree" id="ENSGT00510000048550"/>
<dbReference type="InterPro" id="IPR020453">
    <property type="entry name" value="IL-22"/>
</dbReference>
<dbReference type="PANTHER" id="PTHR48488:SF1">
    <property type="entry name" value="INTERLEUKIN-22"/>
    <property type="match status" value="1"/>
</dbReference>
<evidence type="ECO:0000313" key="5">
    <source>
        <dbReference type="RefSeq" id="NP_001135725.1"/>
    </source>
</evidence>
<dbReference type="EMBL" id="EF569231">
    <property type="protein sequence ID" value="ABU54055.1"/>
    <property type="molecule type" value="mRNA"/>
</dbReference>
<feature type="chain" id="PRO_5033207620" evidence="1 5">
    <location>
        <begin position="30"/>
        <end position="192"/>
    </location>
</feature>
<evidence type="ECO:0000313" key="4">
    <source>
        <dbReference type="Proteomes" id="UP000008143"/>
    </source>
</evidence>
<dbReference type="GO" id="GO:0050728">
    <property type="term" value="P:negative regulation of inflammatory response"/>
    <property type="evidence" value="ECO:0000318"/>
    <property type="project" value="GO_Central"/>
</dbReference>
<organism evidence="2">
    <name type="scientific">Xenopus tropicalis</name>
    <name type="common">Western clawed frog</name>
    <name type="synonym">Silurana tropicalis</name>
    <dbReference type="NCBI Taxonomy" id="8364"/>
    <lineage>
        <taxon>Eukaryota</taxon>
        <taxon>Metazoa</taxon>
        <taxon>Chordata</taxon>
        <taxon>Craniata</taxon>
        <taxon>Vertebrata</taxon>
        <taxon>Euteleostomi</taxon>
        <taxon>Amphibia</taxon>
        <taxon>Batrachia</taxon>
        <taxon>Anura</taxon>
        <taxon>Pipoidea</taxon>
        <taxon>Pipidae</taxon>
        <taxon>Xenopodinae</taxon>
        <taxon>Xenopus</taxon>
        <taxon>Silurana</taxon>
    </lineage>
</organism>
<dbReference type="SUPFAM" id="SSF47266">
    <property type="entry name" value="4-helical cytokines"/>
    <property type="match status" value="1"/>
</dbReference>
<dbReference type="Gene3D" id="1.20.1250.10">
    <property type="match status" value="1"/>
</dbReference>
<dbReference type="PaxDb" id="8364-ENSXETP00000062464"/>
<dbReference type="STRING" id="8364.ENSXETP00000009708"/>
<dbReference type="GeneID" id="100216308"/>
<dbReference type="Pfam" id="PF14565">
    <property type="entry name" value="IL22"/>
    <property type="match status" value="1"/>
</dbReference>
<reference evidence="5" key="4">
    <citation type="submission" date="2025-04" db="UniProtKB">
        <authorList>
            <consortium name="RefSeq"/>
        </authorList>
    </citation>
    <scope>IDENTIFICATION</scope>
</reference>
<dbReference type="RefSeq" id="NP_001135725.1">
    <property type="nucleotide sequence ID" value="NM_001142253.1"/>
</dbReference>
<name>B6RD04_XENTR</name>
<dbReference type="OMA" id="INFQQPY"/>
<evidence type="ECO:0000256" key="1">
    <source>
        <dbReference type="SAM" id="SignalP"/>
    </source>
</evidence>
<dbReference type="HOGENOM" id="CLU_127397_0_0_1"/>
<proteinExistence type="evidence at transcript level"/>
<dbReference type="AlphaFoldDB" id="B6RD04"/>
<dbReference type="PRINTS" id="PR01936">
    <property type="entry name" value="INTRLEUKIN22"/>
</dbReference>
<protein>
    <submittedName>
        <fullName evidence="2 3 5">Interleukin-22</fullName>
    </submittedName>
</protein>
<accession>B6RD04</accession>
<reference evidence="2 5" key="1">
    <citation type="journal article" date="2008" name="Immunogenetics">
        <title>Comparative study and expression analysis of the interferon gamma gene locus cytokines in Xenopus tropicalis.</title>
        <authorList>
            <person name="Qi Z.T."/>
            <person name="Nie P."/>
        </authorList>
    </citation>
    <scope>NUCLEOTIDE SEQUENCE</scope>
</reference>
<dbReference type="Proteomes" id="UP000008143">
    <property type="component" value="Chromosome 3"/>
</dbReference>
<dbReference type="CTD" id="50616"/>
<sequence length="192" mass="22219">MAALFLQMRKFAAFWILFCCCYLSDILLCAPMDPQENHPVSKQHLCTIRKTFFLQTFMKKNIFALAEQARIMDKDTANKIFGSYLFFGVKEKDHCYLMKNVVNSFVENVLHESSKKYPHIDNAIAFFVNIEKDLAGCKSEEGDQIQRNVEQMINKIKMMGPDGKNKAIGELDLLFAHLRKCTLQRMKPHANK</sequence>
<feature type="signal peptide" evidence="1">
    <location>
        <begin position="1"/>
        <end position="29"/>
    </location>
</feature>
<dbReference type="GO" id="GO:0005125">
    <property type="term" value="F:cytokine activity"/>
    <property type="evidence" value="ECO:0000318"/>
    <property type="project" value="GO_Central"/>
</dbReference>
<dbReference type="eggNOG" id="ENOG502S5PC">
    <property type="taxonomic scope" value="Eukaryota"/>
</dbReference>
<dbReference type="Reactome" id="R-XTR-8854691">
    <property type="pathway name" value="Interleukin-20 family signaling"/>
</dbReference>
<dbReference type="Bgee" id="ENSXETG00000034051">
    <property type="expression patterns" value="Expressed in testis"/>
</dbReference>
<reference evidence="3" key="2">
    <citation type="journal article" date="2010" name="Science">
        <title>The genome of the Western clawed frog Xenopus tropicalis.</title>
        <authorList>
            <person name="Hellsten U."/>
            <person name="Harland R.M."/>
            <person name="Gilchrist M.J."/>
            <person name="Hendrix D."/>
            <person name="Jurka J."/>
            <person name="Kapitonov V."/>
            <person name="Ovcharenko I."/>
            <person name="Putnam N.H."/>
            <person name="Shu S."/>
            <person name="Taher L."/>
            <person name="Blitz I.L."/>
            <person name="Blumberg B."/>
            <person name="Dichmann D.S."/>
            <person name="Dubchak I."/>
            <person name="Amaya E."/>
            <person name="Detter J.C."/>
            <person name="Fletcher R."/>
            <person name="Gerhard D.S."/>
            <person name="Goodstein D."/>
            <person name="Graves T."/>
            <person name="Grigoriev I.V."/>
            <person name="Grimwood J."/>
            <person name="Kawashima T."/>
            <person name="Lindquist E."/>
            <person name="Lucas S.M."/>
            <person name="Mead P.E."/>
            <person name="Mitros T."/>
            <person name="Ogino H."/>
            <person name="Ohta Y."/>
            <person name="Poliakov A.V."/>
            <person name="Pollet N."/>
            <person name="Robert J."/>
            <person name="Salamov A."/>
            <person name="Sater A.K."/>
            <person name="Schmutz J."/>
            <person name="Terry A."/>
            <person name="Vize P.D."/>
            <person name="Warren W.C."/>
            <person name="Wells D."/>
            <person name="Wills A."/>
            <person name="Wilson R.K."/>
            <person name="Zimmerman L.B."/>
            <person name="Zorn A.M."/>
            <person name="Grainger R."/>
            <person name="Grammer T."/>
            <person name="Khokha M.K."/>
            <person name="Richardson P.M."/>
            <person name="Rokhsar D.S."/>
        </authorList>
    </citation>
    <scope>NUCLEOTIDE SEQUENCE [LARGE SCALE GENOMIC DNA]</scope>
    <source>
        <strain evidence="3">Nigerian</strain>
    </source>
</reference>
<evidence type="ECO:0000313" key="3">
    <source>
        <dbReference type="Ensembl" id="ENSXETP00000062464"/>
    </source>
</evidence>
<dbReference type="KEGG" id="xtr:100216308"/>
<dbReference type="PANTHER" id="PTHR48488">
    <property type="entry name" value="INTERLEUKIN-22"/>
    <property type="match status" value="1"/>
</dbReference>